<protein>
    <recommendedName>
        <fullName evidence="4">HTH hxlR-type domain-containing protein</fullName>
    </recommendedName>
</protein>
<dbReference type="EMBL" id="BMVB01000006">
    <property type="protein sequence ID" value="GHC45878.1"/>
    <property type="molecule type" value="Genomic_DNA"/>
</dbReference>
<evidence type="ECO:0000313" key="5">
    <source>
        <dbReference type="EMBL" id="GHC45878.1"/>
    </source>
</evidence>
<gene>
    <name evidence="5" type="ORF">GCM10010507_21440</name>
</gene>
<dbReference type="InterPro" id="IPR002577">
    <property type="entry name" value="HTH_HxlR"/>
</dbReference>
<dbReference type="PANTHER" id="PTHR33204:SF39">
    <property type="entry name" value="TRANSCRIPTIONAL REGULATORY PROTEIN"/>
    <property type="match status" value="1"/>
</dbReference>
<sequence length="133" mass="14731">MSRKNTCTAEEAAGREVCTVLDVLGRVSGKWSLGVLSETTRGPVRFAELERSLNGISRRILTLTLRQLEENGLLIRTVYPTVPPKVEYTATDEARELYAQLTGLTTWAARHATATTQTDPLSDSAHDRPDMTR</sequence>
<dbReference type="AlphaFoldDB" id="A0A918TFW6"/>
<dbReference type="InterPro" id="IPR036388">
    <property type="entry name" value="WH-like_DNA-bd_sf"/>
</dbReference>
<evidence type="ECO:0000313" key="6">
    <source>
        <dbReference type="Proteomes" id="UP000646244"/>
    </source>
</evidence>
<dbReference type="Pfam" id="PF01638">
    <property type="entry name" value="HxlR"/>
    <property type="match status" value="1"/>
</dbReference>
<comment type="caution">
    <text evidence="5">The sequence shown here is derived from an EMBL/GenBank/DDBJ whole genome shotgun (WGS) entry which is preliminary data.</text>
</comment>
<dbReference type="SUPFAM" id="SSF46785">
    <property type="entry name" value="Winged helix' DNA-binding domain"/>
    <property type="match status" value="1"/>
</dbReference>
<keyword evidence="1" id="KW-0805">Transcription regulation</keyword>
<reference evidence="5" key="2">
    <citation type="submission" date="2020-09" db="EMBL/GenBank/DDBJ databases">
        <authorList>
            <person name="Sun Q."/>
            <person name="Ohkuma M."/>
        </authorList>
    </citation>
    <scope>NUCLEOTIDE SEQUENCE</scope>
    <source>
        <strain evidence="5">JCM 4633</strain>
    </source>
</reference>
<evidence type="ECO:0000256" key="3">
    <source>
        <dbReference type="ARBA" id="ARBA00023163"/>
    </source>
</evidence>
<dbReference type="PROSITE" id="PS51118">
    <property type="entry name" value="HTH_HXLR"/>
    <property type="match status" value="1"/>
</dbReference>
<dbReference type="InterPro" id="IPR036390">
    <property type="entry name" value="WH_DNA-bd_sf"/>
</dbReference>
<name>A0A918TFW6_STRCJ</name>
<accession>A0A918TFW6</accession>
<dbReference type="Gene3D" id="1.10.10.10">
    <property type="entry name" value="Winged helix-like DNA-binding domain superfamily/Winged helix DNA-binding domain"/>
    <property type="match status" value="1"/>
</dbReference>
<organism evidence="5 6">
    <name type="scientific">Streptomyces cinnamoneus</name>
    <name type="common">Streptoverticillium cinnamoneum</name>
    <dbReference type="NCBI Taxonomy" id="53446"/>
    <lineage>
        <taxon>Bacteria</taxon>
        <taxon>Bacillati</taxon>
        <taxon>Actinomycetota</taxon>
        <taxon>Actinomycetes</taxon>
        <taxon>Kitasatosporales</taxon>
        <taxon>Streptomycetaceae</taxon>
        <taxon>Streptomyces</taxon>
        <taxon>Streptomyces cinnamoneus group</taxon>
    </lineage>
</organism>
<dbReference type="GO" id="GO:0003677">
    <property type="term" value="F:DNA binding"/>
    <property type="evidence" value="ECO:0007669"/>
    <property type="project" value="UniProtKB-KW"/>
</dbReference>
<keyword evidence="3" id="KW-0804">Transcription</keyword>
<dbReference type="PANTHER" id="PTHR33204">
    <property type="entry name" value="TRANSCRIPTIONAL REGULATOR, MARR FAMILY"/>
    <property type="match status" value="1"/>
</dbReference>
<keyword evidence="2" id="KW-0238">DNA-binding</keyword>
<reference evidence="5" key="1">
    <citation type="journal article" date="2014" name="Int. J. Syst. Evol. Microbiol.">
        <title>Complete genome sequence of Corynebacterium casei LMG S-19264T (=DSM 44701T), isolated from a smear-ripened cheese.</title>
        <authorList>
            <consortium name="US DOE Joint Genome Institute (JGI-PGF)"/>
            <person name="Walter F."/>
            <person name="Albersmeier A."/>
            <person name="Kalinowski J."/>
            <person name="Ruckert C."/>
        </authorList>
    </citation>
    <scope>NUCLEOTIDE SEQUENCE</scope>
    <source>
        <strain evidence="5">JCM 4633</strain>
    </source>
</reference>
<dbReference type="RefSeq" id="WP_190109471.1">
    <property type="nucleotide sequence ID" value="NZ_BMVB01000006.1"/>
</dbReference>
<evidence type="ECO:0000259" key="4">
    <source>
        <dbReference type="PROSITE" id="PS51118"/>
    </source>
</evidence>
<proteinExistence type="predicted"/>
<evidence type="ECO:0000256" key="2">
    <source>
        <dbReference type="ARBA" id="ARBA00023125"/>
    </source>
</evidence>
<dbReference type="Proteomes" id="UP000646244">
    <property type="component" value="Unassembled WGS sequence"/>
</dbReference>
<evidence type="ECO:0000256" key="1">
    <source>
        <dbReference type="ARBA" id="ARBA00023015"/>
    </source>
</evidence>
<feature type="domain" description="HTH hxlR-type" evidence="4">
    <location>
        <begin position="18"/>
        <end position="116"/>
    </location>
</feature>